<evidence type="ECO:0000259" key="1">
    <source>
        <dbReference type="Pfam" id="PF01073"/>
    </source>
</evidence>
<evidence type="ECO:0000313" key="3">
    <source>
        <dbReference type="Proteomes" id="UP000777438"/>
    </source>
</evidence>
<dbReference type="PANTHER" id="PTHR48079">
    <property type="entry name" value="PROTEIN YEEZ"/>
    <property type="match status" value="1"/>
</dbReference>
<dbReference type="SUPFAM" id="SSF51735">
    <property type="entry name" value="NAD(P)-binding Rossmann-fold domains"/>
    <property type="match status" value="1"/>
</dbReference>
<proteinExistence type="predicted"/>
<dbReference type="OrthoDB" id="10262413at2759"/>
<dbReference type="AlphaFoldDB" id="A0A9P9AV34"/>
<dbReference type="InterPro" id="IPR051783">
    <property type="entry name" value="NAD(P)-dependent_oxidoreduct"/>
</dbReference>
<accession>A0A9P9AV34</accession>
<dbReference type="InterPro" id="IPR002225">
    <property type="entry name" value="3Beta_OHSteriod_DH/Estase"/>
</dbReference>
<reference evidence="2 3" key="1">
    <citation type="journal article" date="2021" name="Nat. Commun.">
        <title>Genetic determinants of endophytism in the Arabidopsis root mycobiome.</title>
        <authorList>
            <person name="Mesny F."/>
            <person name="Miyauchi S."/>
            <person name="Thiergart T."/>
            <person name="Pickel B."/>
            <person name="Atanasova L."/>
            <person name="Karlsson M."/>
            <person name="Huettel B."/>
            <person name="Barry K.W."/>
            <person name="Haridas S."/>
            <person name="Chen C."/>
            <person name="Bauer D."/>
            <person name="Andreopoulos W."/>
            <person name="Pangilinan J."/>
            <person name="LaButti K."/>
            <person name="Riley R."/>
            <person name="Lipzen A."/>
            <person name="Clum A."/>
            <person name="Drula E."/>
            <person name="Henrissat B."/>
            <person name="Kohler A."/>
            <person name="Grigoriev I.V."/>
            <person name="Martin F.M."/>
            <person name="Hacquard S."/>
        </authorList>
    </citation>
    <scope>NUCLEOTIDE SEQUENCE [LARGE SCALE GENOMIC DNA]</scope>
    <source>
        <strain evidence="2 3">MPI-CAGE-CH-0241</strain>
    </source>
</reference>
<dbReference type="GO" id="GO:0006694">
    <property type="term" value="P:steroid biosynthetic process"/>
    <property type="evidence" value="ECO:0007669"/>
    <property type="project" value="InterPro"/>
</dbReference>
<dbReference type="Proteomes" id="UP000777438">
    <property type="component" value="Unassembled WGS sequence"/>
</dbReference>
<dbReference type="Gene3D" id="3.40.50.720">
    <property type="entry name" value="NAD(P)-binding Rossmann-like Domain"/>
    <property type="match status" value="1"/>
</dbReference>
<dbReference type="GO" id="GO:0005737">
    <property type="term" value="C:cytoplasm"/>
    <property type="evidence" value="ECO:0007669"/>
    <property type="project" value="TreeGrafter"/>
</dbReference>
<evidence type="ECO:0000313" key="2">
    <source>
        <dbReference type="EMBL" id="KAH6896753.1"/>
    </source>
</evidence>
<dbReference type="Pfam" id="PF01073">
    <property type="entry name" value="3Beta_HSD"/>
    <property type="match status" value="1"/>
</dbReference>
<dbReference type="InterPro" id="IPR036291">
    <property type="entry name" value="NAD(P)-bd_dom_sf"/>
</dbReference>
<sequence>MAQIKVLITGATGYVGGAVLSALLSSSNPLIHRLSITTPVRKEEQASALREKGVNAVIFRDLDDFEFLAAAASENDIVIHTASGFHLGSAVSLVAGLGARKKQTGSKVHYIHTSGTWNLESPRLDHDEMDEEFSDKTNICEHINSLESQKSCPQRTTLLEVVAQSDRKGVKSYCLMPPDIYGLSAGPFNQQPLYLGDLIKGSLESGRPEYVGNGRGGVGHVHITDLAALYELLLGRILKGEDVPSGRKGLIFTETLYHNWMDVSKLIGDIGTVHGCWSQEMAKPVSISAEEAAQKWASWDVDSVRTSFCLRNRTRPDVALELGWKPEKTEADWLESVKKVFSIVQGGE</sequence>
<comment type="caution">
    <text evidence="2">The sequence shown here is derived from an EMBL/GenBank/DDBJ whole genome shotgun (WGS) entry which is preliminary data.</text>
</comment>
<keyword evidence="3" id="KW-1185">Reference proteome</keyword>
<feature type="domain" description="3-beta hydroxysteroid dehydrogenase/isomerase" evidence="1">
    <location>
        <begin position="7"/>
        <end position="86"/>
    </location>
</feature>
<name>A0A9P9AV34_9HYPO</name>
<protein>
    <recommendedName>
        <fullName evidence="1">3-beta hydroxysteroid dehydrogenase/isomerase domain-containing protein</fullName>
    </recommendedName>
</protein>
<gene>
    <name evidence="2" type="ORF">B0T10DRAFT_163182</name>
</gene>
<organism evidence="2 3">
    <name type="scientific">Thelonectria olida</name>
    <dbReference type="NCBI Taxonomy" id="1576542"/>
    <lineage>
        <taxon>Eukaryota</taxon>
        <taxon>Fungi</taxon>
        <taxon>Dikarya</taxon>
        <taxon>Ascomycota</taxon>
        <taxon>Pezizomycotina</taxon>
        <taxon>Sordariomycetes</taxon>
        <taxon>Hypocreomycetidae</taxon>
        <taxon>Hypocreales</taxon>
        <taxon>Nectriaceae</taxon>
        <taxon>Thelonectria</taxon>
    </lineage>
</organism>
<dbReference type="PANTHER" id="PTHR48079:SF6">
    <property type="entry name" value="NAD(P)-BINDING DOMAIN-CONTAINING PROTEIN-RELATED"/>
    <property type="match status" value="1"/>
</dbReference>
<dbReference type="EMBL" id="JAGPYM010000003">
    <property type="protein sequence ID" value="KAH6896753.1"/>
    <property type="molecule type" value="Genomic_DNA"/>
</dbReference>
<dbReference type="GO" id="GO:0016616">
    <property type="term" value="F:oxidoreductase activity, acting on the CH-OH group of donors, NAD or NADP as acceptor"/>
    <property type="evidence" value="ECO:0007669"/>
    <property type="project" value="InterPro"/>
</dbReference>
<dbReference type="GO" id="GO:0004029">
    <property type="term" value="F:aldehyde dehydrogenase (NAD+) activity"/>
    <property type="evidence" value="ECO:0007669"/>
    <property type="project" value="TreeGrafter"/>
</dbReference>